<name>A0A179B1F4_9ACTO</name>
<keyword evidence="3" id="KW-1185">Reference proteome</keyword>
<dbReference type="RefSeq" id="WP_009200186.1">
    <property type="nucleotide sequence ID" value="NZ_LVZK01000002.1"/>
</dbReference>
<dbReference type="Proteomes" id="UP000078368">
    <property type="component" value="Unassembled WGS sequence"/>
</dbReference>
<dbReference type="OrthoDB" id="344630at2"/>
<protein>
    <recommendedName>
        <fullName evidence="1">TIR domain-containing protein</fullName>
    </recommendedName>
</protein>
<dbReference type="Gene3D" id="3.40.50.10140">
    <property type="entry name" value="Toll/interleukin-1 receptor homology (TIR) domain"/>
    <property type="match status" value="1"/>
</dbReference>
<reference evidence="2 3" key="1">
    <citation type="submission" date="2016-04" db="EMBL/GenBank/DDBJ databases">
        <title>Peptidophaga gingivicola gen. nov., sp. nov., isolated from human subgingival plaque.</title>
        <authorList>
            <person name="Beall C.J."/>
            <person name="Mokrzan E.M."/>
            <person name="Griffen A.L."/>
            <person name="Leys E.J."/>
        </authorList>
    </citation>
    <scope>NUCLEOTIDE SEQUENCE [LARGE SCALE GENOMIC DNA]</scope>
    <source>
        <strain evidence="2 3">BA112</strain>
    </source>
</reference>
<evidence type="ECO:0000259" key="1">
    <source>
        <dbReference type="PROSITE" id="PS50104"/>
    </source>
</evidence>
<dbReference type="GO" id="GO:0007165">
    <property type="term" value="P:signal transduction"/>
    <property type="evidence" value="ECO:0007669"/>
    <property type="project" value="InterPro"/>
</dbReference>
<comment type="caution">
    <text evidence="2">The sequence shown here is derived from an EMBL/GenBank/DDBJ whole genome shotgun (WGS) entry which is preliminary data.</text>
</comment>
<dbReference type="InterPro" id="IPR000157">
    <property type="entry name" value="TIR_dom"/>
</dbReference>
<dbReference type="AlphaFoldDB" id="A0A179B1F4"/>
<gene>
    <name evidence="2" type="ORF">A4H34_08065</name>
</gene>
<evidence type="ECO:0000313" key="2">
    <source>
        <dbReference type="EMBL" id="OAP85548.1"/>
    </source>
</evidence>
<sequence>MEGLKLFLSYVEDDEGERITDQLHNALSELHIGSVMAKHNINPGADWVETIRKHLCDSIALVCVATSGYSKSVWAQQEIGYALGRKLPVLWIRYAKDEVPLGFLAHQQALEPKDVAKPAGIADAVLQWLASNGQTSDFIADMLIFALEQSESYDDARALVKTLATLKGLTGSQWKRVEAAASFNRQVGNAVIWTNRHSVNPEDQPSAVEWLKTELSASLSEDSSD</sequence>
<dbReference type="PROSITE" id="PS50104">
    <property type="entry name" value="TIR"/>
    <property type="match status" value="1"/>
</dbReference>
<accession>A0A179B1F4</accession>
<organism evidence="2 3">
    <name type="scientific">Peptidiphaga gingivicola</name>
    <dbReference type="NCBI Taxonomy" id="2741497"/>
    <lineage>
        <taxon>Bacteria</taxon>
        <taxon>Bacillati</taxon>
        <taxon>Actinomycetota</taxon>
        <taxon>Actinomycetes</taxon>
        <taxon>Actinomycetales</taxon>
        <taxon>Actinomycetaceae</taxon>
        <taxon>Peptidiphaga</taxon>
    </lineage>
</organism>
<dbReference type="InterPro" id="IPR035897">
    <property type="entry name" value="Toll_tir_struct_dom_sf"/>
</dbReference>
<feature type="domain" description="TIR" evidence="1">
    <location>
        <begin position="2"/>
        <end position="129"/>
    </location>
</feature>
<evidence type="ECO:0000313" key="3">
    <source>
        <dbReference type="Proteomes" id="UP000078368"/>
    </source>
</evidence>
<dbReference type="Pfam" id="PF13676">
    <property type="entry name" value="TIR_2"/>
    <property type="match status" value="1"/>
</dbReference>
<dbReference type="STRING" id="1823756.A4H34_08065"/>
<proteinExistence type="predicted"/>
<dbReference type="EMBL" id="LVZK01000002">
    <property type="protein sequence ID" value="OAP85548.1"/>
    <property type="molecule type" value="Genomic_DNA"/>
</dbReference>
<dbReference type="SUPFAM" id="SSF52200">
    <property type="entry name" value="Toll/Interleukin receptor TIR domain"/>
    <property type="match status" value="1"/>
</dbReference>